<reference evidence="4" key="1">
    <citation type="journal article" date="2019" name="Int. J. Syst. Evol. Microbiol.">
        <title>The Global Catalogue of Microorganisms (GCM) 10K type strain sequencing project: providing services to taxonomists for standard genome sequencing and annotation.</title>
        <authorList>
            <consortium name="The Broad Institute Genomics Platform"/>
            <consortium name="The Broad Institute Genome Sequencing Center for Infectious Disease"/>
            <person name="Wu L."/>
            <person name="Ma J."/>
        </authorList>
    </citation>
    <scope>NUCLEOTIDE SEQUENCE [LARGE SCALE GENOMIC DNA]</scope>
    <source>
        <strain evidence="4">CGMCC 4.1437</strain>
    </source>
</reference>
<evidence type="ECO:0000256" key="1">
    <source>
        <dbReference type="ARBA" id="ARBA00006484"/>
    </source>
</evidence>
<feature type="compositionally biased region" description="Pro residues" evidence="2">
    <location>
        <begin position="9"/>
        <end position="19"/>
    </location>
</feature>
<dbReference type="GO" id="GO:0016491">
    <property type="term" value="F:oxidoreductase activity"/>
    <property type="evidence" value="ECO:0007669"/>
    <property type="project" value="UniProtKB-KW"/>
</dbReference>
<dbReference type="InterPro" id="IPR036291">
    <property type="entry name" value="NAD(P)-bd_dom_sf"/>
</dbReference>
<protein>
    <submittedName>
        <fullName evidence="3">SDR family NAD(P)-dependent oxidoreductase</fullName>
        <ecNumber evidence="3">1.1.1.-</ecNumber>
    </submittedName>
</protein>
<keyword evidence="3" id="KW-0560">Oxidoreductase</keyword>
<name>A0ABW0XC30_9ACTN</name>
<dbReference type="Proteomes" id="UP001595975">
    <property type="component" value="Unassembled WGS sequence"/>
</dbReference>
<evidence type="ECO:0000313" key="3">
    <source>
        <dbReference type="EMBL" id="MFC5667926.1"/>
    </source>
</evidence>
<evidence type="ECO:0000313" key="4">
    <source>
        <dbReference type="Proteomes" id="UP001595975"/>
    </source>
</evidence>
<accession>A0ABW0XC30</accession>
<dbReference type="SUPFAM" id="SSF51735">
    <property type="entry name" value="NAD(P)-binding Rossmann-fold domains"/>
    <property type="match status" value="1"/>
</dbReference>
<keyword evidence="4" id="KW-1185">Reference proteome</keyword>
<gene>
    <name evidence="3" type="ORF">ACFP3U_33800</name>
</gene>
<dbReference type="RefSeq" id="WP_380229587.1">
    <property type="nucleotide sequence ID" value="NZ_JBHSOF010000072.1"/>
</dbReference>
<proteinExistence type="inferred from homology"/>
<feature type="region of interest" description="Disordered" evidence="2">
    <location>
        <begin position="1"/>
        <end position="20"/>
    </location>
</feature>
<sequence length="282" mass="29852">MTEDTAHNPPAPRPGPLVPRPLEGRVALVTGGSRGIGAGISRKLAAWGATVAINYVDREGPAKELAAELTDAGAKVTLHRADLSEAAAAEELLAEVGEAHGDLHILVQNAAATKFSLLENATLSQWQFVQDTNARATWLLAKHAVPLMKGRPGARFITITNSTTSRIVPRAGLLGAAKAALENLTRFLSYELAPHGIVANCVRPGLVQTGVFSVRPDFNHGVRHEQAVTPWTDGQMTTPENSADVVAMLCLDEAAWIVGQTITVDGGYALWGNLNSPLRVGE</sequence>
<dbReference type="EC" id="1.1.1.-" evidence="3"/>
<comment type="similarity">
    <text evidence="1">Belongs to the short-chain dehydrogenases/reductases (SDR) family.</text>
</comment>
<comment type="caution">
    <text evidence="3">The sequence shown here is derived from an EMBL/GenBank/DDBJ whole genome shotgun (WGS) entry which is preliminary data.</text>
</comment>
<dbReference type="PANTHER" id="PTHR42879:SF2">
    <property type="entry name" value="3-OXOACYL-[ACYL-CARRIER-PROTEIN] REDUCTASE FABG"/>
    <property type="match status" value="1"/>
</dbReference>
<dbReference type="InterPro" id="IPR002347">
    <property type="entry name" value="SDR_fam"/>
</dbReference>
<organism evidence="3 4">
    <name type="scientific">Kitasatospora misakiensis</name>
    <dbReference type="NCBI Taxonomy" id="67330"/>
    <lineage>
        <taxon>Bacteria</taxon>
        <taxon>Bacillati</taxon>
        <taxon>Actinomycetota</taxon>
        <taxon>Actinomycetes</taxon>
        <taxon>Kitasatosporales</taxon>
        <taxon>Streptomycetaceae</taxon>
        <taxon>Kitasatospora</taxon>
    </lineage>
</organism>
<dbReference type="PRINTS" id="PR00081">
    <property type="entry name" value="GDHRDH"/>
</dbReference>
<dbReference type="Pfam" id="PF13561">
    <property type="entry name" value="adh_short_C2"/>
    <property type="match status" value="1"/>
</dbReference>
<dbReference type="InterPro" id="IPR050259">
    <property type="entry name" value="SDR"/>
</dbReference>
<dbReference type="PANTHER" id="PTHR42879">
    <property type="entry name" value="3-OXOACYL-(ACYL-CARRIER-PROTEIN) REDUCTASE"/>
    <property type="match status" value="1"/>
</dbReference>
<evidence type="ECO:0000256" key="2">
    <source>
        <dbReference type="SAM" id="MobiDB-lite"/>
    </source>
</evidence>
<dbReference type="EMBL" id="JBHSOF010000072">
    <property type="protein sequence ID" value="MFC5667926.1"/>
    <property type="molecule type" value="Genomic_DNA"/>
</dbReference>
<dbReference type="Gene3D" id="3.40.50.720">
    <property type="entry name" value="NAD(P)-binding Rossmann-like Domain"/>
    <property type="match status" value="1"/>
</dbReference>